<dbReference type="RefSeq" id="WP_074765121.1">
    <property type="nucleotide sequence ID" value="NZ_FNKP01000001.1"/>
</dbReference>
<dbReference type="InterPro" id="IPR050739">
    <property type="entry name" value="MFP"/>
</dbReference>
<evidence type="ECO:0000256" key="1">
    <source>
        <dbReference type="SAM" id="Phobius"/>
    </source>
</evidence>
<name>A0A1H1DIJ4_9BURK</name>
<feature type="domain" description="AprE-like beta-barrel" evidence="2">
    <location>
        <begin position="282"/>
        <end position="378"/>
    </location>
</feature>
<proteinExistence type="predicted"/>
<dbReference type="OrthoDB" id="9775513at2"/>
<feature type="transmembrane region" description="Helical" evidence="1">
    <location>
        <begin position="16"/>
        <end position="34"/>
    </location>
</feature>
<keyword evidence="4" id="KW-1185">Reference proteome</keyword>
<protein>
    <submittedName>
        <fullName evidence="3">Membrane fusion protein</fullName>
    </submittedName>
</protein>
<keyword evidence="1" id="KW-0812">Transmembrane</keyword>
<dbReference type="Proteomes" id="UP000183487">
    <property type="component" value="Unassembled WGS sequence"/>
</dbReference>
<gene>
    <name evidence="3" type="ORF">SAMN05443245_2667</name>
</gene>
<dbReference type="PANTHER" id="PTHR30386:SF28">
    <property type="entry name" value="EXPORTED PROTEIN"/>
    <property type="match status" value="1"/>
</dbReference>
<organism evidence="3 4">
    <name type="scientific">Paraburkholderia fungorum</name>
    <dbReference type="NCBI Taxonomy" id="134537"/>
    <lineage>
        <taxon>Bacteria</taxon>
        <taxon>Pseudomonadati</taxon>
        <taxon>Pseudomonadota</taxon>
        <taxon>Betaproteobacteria</taxon>
        <taxon>Burkholderiales</taxon>
        <taxon>Burkholderiaceae</taxon>
        <taxon>Paraburkholderia</taxon>
    </lineage>
</organism>
<dbReference type="PANTHER" id="PTHR30386">
    <property type="entry name" value="MEMBRANE FUSION SUBUNIT OF EMRAB-TOLC MULTIDRUG EFFLUX PUMP"/>
    <property type="match status" value="1"/>
</dbReference>
<dbReference type="Gene3D" id="2.40.30.170">
    <property type="match status" value="1"/>
</dbReference>
<accession>A0A1H1DIJ4</accession>
<dbReference type="EMBL" id="FNKP01000001">
    <property type="protein sequence ID" value="SDQ76371.1"/>
    <property type="molecule type" value="Genomic_DNA"/>
</dbReference>
<reference evidence="4" key="1">
    <citation type="submission" date="2016-10" db="EMBL/GenBank/DDBJ databases">
        <authorList>
            <person name="Varghese N."/>
        </authorList>
    </citation>
    <scope>NUCLEOTIDE SEQUENCE [LARGE SCALE GENOMIC DNA]</scope>
    <source>
        <strain evidence="4">GAS106B</strain>
    </source>
</reference>
<keyword evidence="1" id="KW-0472">Membrane</keyword>
<keyword evidence="1" id="KW-1133">Transmembrane helix</keyword>
<evidence type="ECO:0000313" key="3">
    <source>
        <dbReference type="EMBL" id="SDQ76371.1"/>
    </source>
</evidence>
<evidence type="ECO:0000313" key="4">
    <source>
        <dbReference type="Proteomes" id="UP000183487"/>
    </source>
</evidence>
<dbReference type="AlphaFoldDB" id="A0A1H1DIJ4"/>
<dbReference type="InterPro" id="IPR058982">
    <property type="entry name" value="Beta-barrel_AprE"/>
</dbReference>
<evidence type="ECO:0000259" key="2">
    <source>
        <dbReference type="Pfam" id="PF26002"/>
    </source>
</evidence>
<dbReference type="PRINTS" id="PR01490">
    <property type="entry name" value="RTXTOXIND"/>
</dbReference>
<sequence length="397" mass="43962">MEPINLPQFRDVSWRWIAYGTSSIVAVAIVFAFFHEVELKQDVRAEIVSPAEIKIQGLTGLVSDIYVNRASRVAQGAPLFRLERDLSLASNGLQRRAFDEHDRDEQLRTSEAQYSQRKADLAAQRDAARLALQSRRAEIGALDEQLSQSRQLSDEAARKLERLESVSDYVTADRIEQASADTHQAKVALAQTAARRQQLSADLGAAIGTQTGLGAQLNELDARHARELQDIRMRFEQTRQDATISAPKGGIVTYSALVQGRTLASQDVALVISTGEKGVLRAALRIPSRRRGFVREGQIVRLKFDAFPYGKFGSYEARIDSISRTTVQSAMSPAGASEPRSADGDYMAWATLSGDKFTFERQHFDILPGMAATASIVIERRTIAEWVLAPLYRVLRG</sequence>
<dbReference type="Pfam" id="PF26002">
    <property type="entry name" value="Beta-barrel_AprE"/>
    <property type="match status" value="1"/>
</dbReference>